<protein>
    <recommendedName>
        <fullName evidence="2">F-box domain-containing protein</fullName>
    </recommendedName>
</protein>
<gene>
    <name evidence="3" type="ORF">FRX31_014575</name>
</gene>
<comment type="caution">
    <text evidence="3">The sequence shown here is derived from an EMBL/GenBank/DDBJ whole genome shotgun (WGS) entry which is preliminary data.</text>
</comment>
<dbReference type="Pfam" id="PF00646">
    <property type="entry name" value="F-box"/>
    <property type="match status" value="1"/>
</dbReference>
<dbReference type="Gene3D" id="1.20.1280.50">
    <property type="match status" value="1"/>
</dbReference>
<dbReference type="PANTHER" id="PTHR31672">
    <property type="entry name" value="BNACNNG10540D PROTEIN"/>
    <property type="match status" value="1"/>
</dbReference>
<keyword evidence="1" id="KW-0812">Transmembrane</keyword>
<keyword evidence="1" id="KW-1133">Transmembrane helix</keyword>
<dbReference type="PANTHER" id="PTHR31672:SF13">
    <property type="entry name" value="F-BOX PROTEIN CPR30-LIKE"/>
    <property type="match status" value="1"/>
</dbReference>
<evidence type="ECO:0000313" key="4">
    <source>
        <dbReference type="Proteomes" id="UP000554482"/>
    </source>
</evidence>
<sequence>MERLTPDLTLDIFSRLPIRSLLRARCVCKSCRTLTSDPILFTLHLNRSSINTYTNNLFGQQEFYFSEQPSLSKENISFLSLTKKIHLSVITGRERLKSLLLVLAMVYCVWRLVIIWGGFIPKYIHIFNW</sequence>
<evidence type="ECO:0000313" key="3">
    <source>
        <dbReference type="EMBL" id="KAF5195841.1"/>
    </source>
</evidence>
<organism evidence="3 4">
    <name type="scientific">Thalictrum thalictroides</name>
    <name type="common">Rue-anemone</name>
    <name type="synonym">Anemone thalictroides</name>
    <dbReference type="NCBI Taxonomy" id="46969"/>
    <lineage>
        <taxon>Eukaryota</taxon>
        <taxon>Viridiplantae</taxon>
        <taxon>Streptophyta</taxon>
        <taxon>Embryophyta</taxon>
        <taxon>Tracheophyta</taxon>
        <taxon>Spermatophyta</taxon>
        <taxon>Magnoliopsida</taxon>
        <taxon>Ranunculales</taxon>
        <taxon>Ranunculaceae</taxon>
        <taxon>Thalictroideae</taxon>
        <taxon>Thalictrum</taxon>
    </lineage>
</organism>
<dbReference type="Proteomes" id="UP000554482">
    <property type="component" value="Unassembled WGS sequence"/>
</dbReference>
<proteinExistence type="predicted"/>
<reference evidence="3 4" key="1">
    <citation type="submission" date="2020-06" db="EMBL/GenBank/DDBJ databases">
        <title>Transcriptomic and genomic resources for Thalictrum thalictroides and T. hernandezii: Facilitating candidate gene discovery in an emerging model plant lineage.</title>
        <authorList>
            <person name="Arias T."/>
            <person name="Riano-Pachon D.M."/>
            <person name="Di Stilio V.S."/>
        </authorList>
    </citation>
    <scope>NUCLEOTIDE SEQUENCE [LARGE SCALE GENOMIC DNA]</scope>
    <source>
        <strain evidence="4">cv. WT478/WT964</strain>
        <tissue evidence="3">Leaves</tissue>
    </source>
</reference>
<evidence type="ECO:0000256" key="1">
    <source>
        <dbReference type="SAM" id="Phobius"/>
    </source>
</evidence>
<dbReference type="EMBL" id="JABWDY010016773">
    <property type="protein sequence ID" value="KAF5195841.1"/>
    <property type="molecule type" value="Genomic_DNA"/>
</dbReference>
<dbReference type="InterPro" id="IPR001810">
    <property type="entry name" value="F-box_dom"/>
</dbReference>
<keyword evidence="1" id="KW-0472">Membrane</keyword>
<dbReference type="OrthoDB" id="1924677at2759"/>
<name>A0A7J6WEQ0_THATH</name>
<dbReference type="SMART" id="SM00256">
    <property type="entry name" value="FBOX"/>
    <property type="match status" value="1"/>
</dbReference>
<keyword evidence="4" id="KW-1185">Reference proteome</keyword>
<evidence type="ECO:0000259" key="2">
    <source>
        <dbReference type="SMART" id="SM00256"/>
    </source>
</evidence>
<dbReference type="AlphaFoldDB" id="A0A7J6WEQ0"/>
<feature type="domain" description="F-box" evidence="2">
    <location>
        <begin position="4"/>
        <end position="43"/>
    </location>
</feature>
<dbReference type="InterPro" id="IPR050796">
    <property type="entry name" value="SCF_F-box_component"/>
</dbReference>
<dbReference type="InterPro" id="IPR036047">
    <property type="entry name" value="F-box-like_dom_sf"/>
</dbReference>
<accession>A0A7J6WEQ0</accession>
<dbReference type="SUPFAM" id="SSF81383">
    <property type="entry name" value="F-box domain"/>
    <property type="match status" value="1"/>
</dbReference>
<feature type="transmembrane region" description="Helical" evidence="1">
    <location>
        <begin position="99"/>
        <end position="119"/>
    </location>
</feature>